<feature type="chain" id="PRO_5034092969" evidence="3">
    <location>
        <begin position="25"/>
        <end position="761"/>
    </location>
</feature>
<protein>
    <submittedName>
        <fullName evidence="4">Alpha-galactosidase</fullName>
        <ecNumber evidence="4">3.2.1.22</ecNumber>
    </submittedName>
</protein>
<reference evidence="4" key="1">
    <citation type="submission" date="2021-08" db="EMBL/GenBank/DDBJ databases">
        <title>Genome of a novel bacterium of the phylum Verrucomicrobia, Oleiharenicola sp. KSB-15.</title>
        <authorList>
            <person name="Chung J.-H."/>
            <person name="Ahn J.-H."/>
            <person name="Yoon Y."/>
            <person name="Kim D.-Y."/>
            <person name="An S.-H."/>
            <person name="Park I."/>
            <person name="Yeon J."/>
        </authorList>
    </citation>
    <scope>NUCLEOTIDE SEQUENCE</scope>
    <source>
        <strain evidence="4">KSB-15</strain>
    </source>
</reference>
<accession>A0A8F9TT33</accession>
<dbReference type="Proteomes" id="UP000825051">
    <property type="component" value="Chromosome"/>
</dbReference>
<dbReference type="PANTHER" id="PTHR43053">
    <property type="entry name" value="GLYCOSIDASE FAMILY 31"/>
    <property type="match status" value="1"/>
</dbReference>
<sequence length="761" mass="83967">MSSSTAWRAMLPAVLALAFALVKAAAAPELVTLNFAGGTRVTFETPSPVLGGGEILPDVVFDAQGRGEVAGLQLQRTLEAEPGGYRLKVAVTNRRATAIELGRVTLLRAVGADSVNVAGTTVKAWTVYRLARQKNDVPGPFRPSVWDDASRDAATDSAKAVVGGKPTDDPVEASPMAGPLFHSDPALVIMPDGKAQADLFIGFDGQTRHLNDIELALTSAADALAHLTATAEFDNVRVAPGETRETHWLHLQSGKSCAELLAEHVARIRQAYGGRSSPLRNVFCTWYFYGPEIVADDLRTDLRAMRARPLSFDTFLIDYNWDDNFGDWNADPARFPDGMKAMADEITAAGLAPGIWTCPFIIESNAEVLKKYPDLPLLDRAGQPIEFKTDMGHCYILDPTAPSAETFLTELCHKLTGWGYRYLKFDFLRAVVINENAVFHDRSKNRAQAYRHGLEVLRKAAGEKTVIGVWGGLFEANAGLVDINRSGSDVRGHWDPRAGDAYATRYPVRMRQTFARAIYDEALWTSDQDALQLRRRTTPWRKTKLHLSMGNFTDEEAFSTVVYRFLGGGVVQVSDKLDEVPPDRYALYHAALPTYAPVAQRFYPWAEYLPEYFSSAFQHDGVLPPWVMVSLCNWNGAGEKTLAFKIGDVPHLPPGEVFAAFEYKTQRYLGTFSREDRLSLLLPAHAARVVRLTPLTAEGRYLVGGDLNLSCGMELASADAAHVRLREEVKAPTAHYTFLNWHRGQGEIERVEAQPATGRKL</sequence>
<evidence type="ECO:0000256" key="1">
    <source>
        <dbReference type="ARBA" id="ARBA00022801"/>
    </source>
</evidence>
<evidence type="ECO:0000313" key="5">
    <source>
        <dbReference type="Proteomes" id="UP000825051"/>
    </source>
</evidence>
<gene>
    <name evidence="4" type="ORF">K0B96_14815</name>
</gene>
<keyword evidence="5" id="KW-1185">Reference proteome</keyword>
<dbReference type="AlphaFoldDB" id="A0A8F9TT33"/>
<keyword evidence="2 4" id="KW-0326">Glycosidase</keyword>
<dbReference type="InterPro" id="IPR017853">
    <property type="entry name" value="GH"/>
</dbReference>
<organism evidence="4 5">
    <name type="scientific">Horticoccus luteus</name>
    <dbReference type="NCBI Taxonomy" id="2862869"/>
    <lineage>
        <taxon>Bacteria</taxon>
        <taxon>Pseudomonadati</taxon>
        <taxon>Verrucomicrobiota</taxon>
        <taxon>Opitutia</taxon>
        <taxon>Opitutales</taxon>
        <taxon>Opitutaceae</taxon>
        <taxon>Horticoccus</taxon>
    </lineage>
</organism>
<dbReference type="EMBL" id="CP080507">
    <property type="protein sequence ID" value="QYM78555.1"/>
    <property type="molecule type" value="Genomic_DNA"/>
</dbReference>
<evidence type="ECO:0000313" key="4">
    <source>
        <dbReference type="EMBL" id="QYM78555.1"/>
    </source>
</evidence>
<dbReference type="KEGG" id="ole:K0B96_14815"/>
<dbReference type="EC" id="3.2.1.22" evidence="4"/>
<dbReference type="SUPFAM" id="SSF51445">
    <property type="entry name" value="(Trans)glycosidases"/>
    <property type="match status" value="1"/>
</dbReference>
<dbReference type="Pfam" id="PF02065">
    <property type="entry name" value="Melibiase"/>
    <property type="match status" value="1"/>
</dbReference>
<keyword evidence="3" id="KW-0732">Signal</keyword>
<dbReference type="RefSeq" id="WP_220161659.1">
    <property type="nucleotide sequence ID" value="NZ_CP080507.1"/>
</dbReference>
<feature type="signal peptide" evidence="3">
    <location>
        <begin position="1"/>
        <end position="24"/>
    </location>
</feature>
<evidence type="ECO:0000256" key="2">
    <source>
        <dbReference type="ARBA" id="ARBA00023295"/>
    </source>
</evidence>
<keyword evidence="1 4" id="KW-0378">Hydrolase</keyword>
<dbReference type="InterPro" id="IPR050985">
    <property type="entry name" value="Alpha-glycosidase_related"/>
</dbReference>
<evidence type="ECO:0000256" key="3">
    <source>
        <dbReference type="SAM" id="SignalP"/>
    </source>
</evidence>
<dbReference type="PANTHER" id="PTHR43053:SF3">
    <property type="entry name" value="ALPHA-GALACTOSIDASE C-RELATED"/>
    <property type="match status" value="1"/>
</dbReference>
<name>A0A8F9TT33_9BACT</name>
<dbReference type="GO" id="GO:0004557">
    <property type="term" value="F:alpha-galactosidase activity"/>
    <property type="evidence" value="ECO:0007669"/>
    <property type="project" value="UniProtKB-EC"/>
</dbReference>
<proteinExistence type="predicted"/>
<dbReference type="Gene3D" id="3.20.20.70">
    <property type="entry name" value="Aldolase class I"/>
    <property type="match status" value="1"/>
</dbReference>
<dbReference type="InterPro" id="IPR013785">
    <property type="entry name" value="Aldolase_TIM"/>
</dbReference>